<dbReference type="AlphaFoldDB" id="A0A1Y1WBK5"/>
<feature type="compositionally biased region" description="Acidic residues" evidence="1">
    <location>
        <begin position="174"/>
        <end position="206"/>
    </location>
</feature>
<dbReference type="EMBL" id="MCFD01000005">
    <property type="protein sequence ID" value="ORX70921.1"/>
    <property type="molecule type" value="Genomic_DNA"/>
</dbReference>
<protein>
    <recommendedName>
        <fullName evidence="4">Mediator of RNA polymerase II transcription subunit 13</fullName>
    </recommendedName>
</protein>
<feature type="compositionally biased region" description="Basic and acidic residues" evidence="1">
    <location>
        <begin position="207"/>
        <end position="217"/>
    </location>
</feature>
<dbReference type="GeneID" id="63802144"/>
<evidence type="ECO:0000313" key="2">
    <source>
        <dbReference type="EMBL" id="ORX70921.1"/>
    </source>
</evidence>
<evidence type="ECO:0000256" key="1">
    <source>
        <dbReference type="SAM" id="MobiDB-lite"/>
    </source>
</evidence>
<name>A0A1Y1WBK5_9FUNG</name>
<keyword evidence="3" id="KW-1185">Reference proteome</keyword>
<proteinExistence type="predicted"/>
<dbReference type="RefSeq" id="XP_040744500.1">
    <property type="nucleotide sequence ID" value="XM_040885496.1"/>
</dbReference>
<comment type="caution">
    <text evidence="2">The sequence shown here is derived from an EMBL/GenBank/DDBJ whole genome shotgun (WGS) entry which is preliminary data.</text>
</comment>
<feature type="region of interest" description="Disordered" evidence="1">
    <location>
        <begin position="438"/>
        <end position="472"/>
    </location>
</feature>
<evidence type="ECO:0000313" key="3">
    <source>
        <dbReference type="Proteomes" id="UP000193922"/>
    </source>
</evidence>
<feature type="region of interest" description="Disordered" evidence="1">
    <location>
        <begin position="174"/>
        <end position="217"/>
    </location>
</feature>
<feature type="compositionally biased region" description="Low complexity" evidence="1">
    <location>
        <begin position="447"/>
        <end position="457"/>
    </location>
</feature>
<dbReference type="Proteomes" id="UP000193922">
    <property type="component" value="Unassembled WGS sequence"/>
</dbReference>
<accession>A0A1Y1WBK5</accession>
<dbReference type="OrthoDB" id="5585938at2759"/>
<organism evidence="2 3">
    <name type="scientific">Linderina pennispora</name>
    <dbReference type="NCBI Taxonomy" id="61395"/>
    <lineage>
        <taxon>Eukaryota</taxon>
        <taxon>Fungi</taxon>
        <taxon>Fungi incertae sedis</taxon>
        <taxon>Zoopagomycota</taxon>
        <taxon>Kickxellomycotina</taxon>
        <taxon>Kickxellomycetes</taxon>
        <taxon>Kickxellales</taxon>
        <taxon>Kickxellaceae</taxon>
        <taxon>Linderina</taxon>
    </lineage>
</organism>
<gene>
    <name evidence="2" type="ORF">DL89DRAFT_257091</name>
</gene>
<sequence length="801" mass="85613">MLADWAISGPMQQCLDSADRQQASVPHAPSSNITPACAGDVSTALVQFWNPSEDPTSGGESGLLTLGRLLALDSAPAPQSATAKYRGFVVKKRKASAQLDGGSKGSVVVPSGPGVIEPLLEPHVLVGAHAQQDIGLPATSLTARDSESLYIRRWHYEHRLASCARHQARVAAGEIEETEEGEEREDGEDEASVADDQLESSEDWTDPDAHTAETEDGLRRACISTRPLALRWWAQMQIRPVGASKDVRWCAFVPPADAASDASGWCATSKAAVDGFLGDVDTAYHGMHLGTHSPLDLAGILDGVFTQLTEDNSSMGHADLAPTQWAARLRYEAMRLGRCAAHSWYTTCQHRTQRTVAQKAAPAPSLVIYMLVPFAQQPESWVAMAGCAQLAVSEFGRSLSSLIARTTARGVLTSTSMASGPSAMAHTGCVSTASRPNHRMAHGGTRPAVAPTASPSMASPPMPAVLSRRSSTSGATSGHMLIRHAGFFEYSASDKPTMPRGFAHQAAIVSSASSFPAADSAIVPASIPVALAMQRSDISAEDSHALPKSQSALSSLYPQLPSESPLGARPVSSSSEAANELPERGEYVDHAVFANPSPTVSSDVQHRIWDGCLRFRRLFGGQLRVVLCEWRGMSFGQASSWRSFLASNAQPLVPSVHLVSAGVNPRTGLCLFSSAETAEQDAEPMCQSLVLQSQAYVEFNAQNDLLHRPRALLPTAYMIMHQRPAHLPLHCLCIQALDADNDLLTVRAIAKQFHQLAAVRSQGAAYALPLHIDAGQCCARRPAIGHLVDIRYYHACFICGI</sequence>
<evidence type="ECO:0008006" key="4">
    <source>
        <dbReference type="Google" id="ProtNLM"/>
    </source>
</evidence>
<reference evidence="2 3" key="1">
    <citation type="submission" date="2016-07" db="EMBL/GenBank/DDBJ databases">
        <title>Pervasive Adenine N6-methylation of Active Genes in Fungi.</title>
        <authorList>
            <consortium name="DOE Joint Genome Institute"/>
            <person name="Mondo S.J."/>
            <person name="Dannebaum R.O."/>
            <person name="Kuo R.C."/>
            <person name="Labutti K."/>
            <person name="Haridas S."/>
            <person name="Kuo A."/>
            <person name="Salamov A."/>
            <person name="Ahrendt S.R."/>
            <person name="Lipzen A."/>
            <person name="Sullivan W."/>
            <person name="Andreopoulos W.B."/>
            <person name="Clum A."/>
            <person name="Lindquist E."/>
            <person name="Daum C."/>
            <person name="Ramamoorthy G.K."/>
            <person name="Gryganskyi A."/>
            <person name="Culley D."/>
            <person name="Magnuson J.K."/>
            <person name="James T.Y."/>
            <person name="O'Malley M.A."/>
            <person name="Stajich J.E."/>
            <person name="Spatafora J.W."/>
            <person name="Visel A."/>
            <person name="Grigoriev I.V."/>
        </authorList>
    </citation>
    <scope>NUCLEOTIDE SEQUENCE [LARGE SCALE GENOMIC DNA]</scope>
    <source>
        <strain evidence="2 3">ATCC 12442</strain>
    </source>
</reference>